<proteinExistence type="predicted"/>
<gene>
    <name evidence="1" type="ORF">ADIS_2407</name>
</gene>
<dbReference type="Proteomes" id="UP000013909">
    <property type="component" value="Unassembled WGS sequence"/>
</dbReference>
<accession>R7ZSQ9</accession>
<dbReference type="EMBL" id="AQHR01000066">
    <property type="protein sequence ID" value="EON77097.1"/>
    <property type="molecule type" value="Genomic_DNA"/>
</dbReference>
<sequence>MKIQTKFQKIIFYRYLGSIYGSLKPYTDQFDTFLSGFPILAT</sequence>
<keyword evidence="2" id="KW-1185">Reference proteome</keyword>
<dbReference type="AlphaFoldDB" id="R7ZSQ9"/>
<reference evidence="1 2" key="1">
    <citation type="submission" date="2013-02" db="EMBL/GenBank/DDBJ databases">
        <title>A novel strain isolated from Lonar lake, Maharashtra, India.</title>
        <authorList>
            <person name="Singh A."/>
        </authorList>
    </citation>
    <scope>NUCLEOTIDE SEQUENCE [LARGE SCALE GENOMIC DNA]</scope>
    <source>
        <strain evidence="1 2">AK24</strain>
    </source>
</reference>
<evidence type="ECO:0000313" key="1">
    <source>
        <dbReference type="EMBL" id="EON77097.1"/>
    </source>
</evidence>
<protein>
    <submittedName>
        <fullName evidence="1">Uncharacterized protein</fullName>
    </submittedName>
</protein>
<comment type="caution">
    <text evidence="1">The sequence shown here is derived from an EMBL/GenBank/DDBJ whole genome shotgun (WGS) entry which is preliminary data.</text>
</comment>
<dbReference type="STRING" id="1232681.ADIS_2407"/>
<name>R7ZSQ9_9BACT</name>
<evidence type="ECO:0000313" key="2">
    <source>
        <dbReference type="Proteomes" id="UP000013909"/>
    </source>
</evidence>
<organism evidence="1 2">
    <name type="scientific">Lunatimonas lonarensis</name>
    <dbReference type="NCBI Taxonomy" id="1232681"/>
    <lineage>
        <taxon>Bacteria</taxon>
        <taxon>Pseudomonadati</taxon>
        <taxon>Bacteroidota</taxon>
        <taxon>Cytophagia</taxon>
        <taxon>Cytophagales</taxon>
        <taxon>Cyclobacteriaceae</taxon>
    </lineage>
</organism>